<dbReference type="Gene3D" id="3.30.360.10">
    <property type="entry name" value="Dihydrodipicolinate Reductase, domain 2"/>
    <property type="match status" value="1"/>
</dbReference>
<dbReference type="Pfam" id="PF09166">
    <property type="entry name" value="Biliv-reduc_cat"/>
    <property type="match status" value="1"/>
</dbReference>
<dbReference type="PANTHER" id="PTHR43774">
    <property type="entry name" value="PEPTIDE METHIONINE SULFOXIDE REDUCTASE"/>
    <property type="match status" value="1"/>
</dbReference>
<dbReference type="InterPro" id="IPR002569">
    <property type="entry name" value="Met_Sox_Rdtase_MsrA_dom"/>
</dbReference>
<evidence type="ECO:0000256" key="2">
    <source>
        <dbReference type="ARBA" id="ARBA00012502"/>
    </source>
</evidence>
<reference evidence="8" key="1">
    <citation type="submission" date="2023-01" db="EMBL/GenBank/DDBJ databases">
        <title>Genome assembly of the deep-sea coral Lophelia pertusa.</title>
        <authorList>
            <person name="Herrera S."/>
            <person name="Cordes E."/>
        </authorList>
    </citation>
    <scope>NUCLEOTIDE SEQUENCE</scope>
    <source>
        <strain evidence="8">USNM1676648</strain>
        <tissue evidence="8">Polyp</tissue>
    </source>
</reference>
<dbReference type="EC" id="1.8.4.11" evidence="2"/>
<keyword evidence="9" id="KW-1185">Reference proteome</keyword>
<dbReference type="GO" id="GO:0008270">
    <property type="term" value="F:zinc ion binding"/>
    <property type="evidence" value="ECO:0007669"/>
    <property type="project" value="InterPro"/>
</dbReference>
<dbReference type="GO" id="GO:0008113">
    <property type="term" value="F:peptide-methionine (S)-S-oxide reductase activity"/>
    <property type="evidence" value="ECO:0007669"/>
    <property type="project" value="UniProtKB-EC"/>
</dbReference>
<comment type="caution">
    <text evidence="8">The sequence shown here is derived from an EMBL/GenBank/DDBJ whole genome shotgun (WGS) entry which is preliminary data.</text>
</comment>
<proteinExistence type="inferred from homology"/>
<dbReference type="AlphaFoldDB" id="A0A9W9ZK75"/>
<comment type="similarity">
    <text evidence="1">Belongs to the MsrA Met sulfoxide reductase family.</text>
</comment>
<dbReference type="Pfam" id="PF20939">
    <property type="entry name" value="MsrA_helical"/>
    <property type="match status" value="1"/>
</dbReference>
<feature type="domain" description="Selenoprotein methionine sulfoxide reductase A helical" evidence="7">
    <location>
        <begin position="79"/>
        <end position="125"/>
    </location>
</feature>
<keyword evidence="3" id="KW-0560">Oxidoreductase</keyword>
<accession>A0A9W9ZK75</accession>
<evidence type="ECO:0000259" key="5">
    <source>
        <dbReference type="Pfam" id="PF01625"/>
    </source>
</evidence>
<dbReference type="Proteomes" id="UP001163046">
    <property type="component" value="Unassembled WGS sequence"/>
</dbReference>
<dbReference type="EMBL" id="MU825905">
    <property type="protein sequence ID" value="KAJ7383162.1"/>
    <property type="molecule type" value="Genomic_DNA"/>
</dbReference>
<feature type="domain" description="Biliverdin reductase catalytic" evidence="6">
    <location>
        <begin position="225"/>
        <end position="309"/>
    </location>
</feature>
<evidence type="ECO:0000313" key="8">
    <source>
        <dbReference type="EMBL" id="KAJ7383162.1"/>
    </source>
</evidence>
<dbReference type="Gene3D" id="3.30.1060.10">
    <property type="entry name" value="Peptide methionine sulphoxide reductase MsrA"/>
    <property type="match status" value="1"/>
</dbReference>
<feature type="domain" description="Peptide methionine sulphoxide reductase MsrA" evidence="5">
    <location>
        <begin position="1"/>
        <end position="72"/>
    </location>
</feature>
<evidence type="ECO:0000256" key="4">
    <source>
        <dbReference type="ARBA" id="ARBA00030643"/>
    </source>
</evidence>
<protein>
    <recommendedName>
        <fullName evidence="2">peptide-methionine (S)-S-oxide reductase</fullName>
        <ecNumber evidence="2">1.8.4.11</ecNumber>
    </recommendedName>
    <alternativeName>
        <fullName evidence="4">Peptide-methionine (S)-S-oxide reductase</fullName>
    </alternativeName>
</protein>
<dbReference type="SUPFAM" id="SSF55347">
    <property type="entry name" value="Glyceraldehyde-3-phosphate dehydrogenase-like, C-terminal domain"/>
    <property type="match status" value="1"/>
</dbReference>
<dbReference type="SUPFAM" id="SSF55068">
    <property type="entry name" value="Peptide methionine sulfoxide reductase"/>
    <property type="match status" value="1"/>
</dbReference>
<dbReference type="GO" id="GO:0004074">
    <property type="term" value="F:biliverdin reductase [NAD(P)H] activity"/>
    <property type="evidence" value="ECO:0007669"/>
    <property type="project" value="InterPro"/>
</dbReference>
<organism evidence="8 9">
    <name type="scientific">Desmophyllum pertusum</name>
    <dbReference type="NCBI Taxonomy" id="174260"/>
    <lineage>
        <taxon>Eukaryota</taxon>
        <taxon>Metazoa</taxon>
        <taxon>Cnidaria</taxon>
        <taxon>Anthozoa</taxon>
        <taxon>Hexacorallia</taxon>
        <taxon>Scleractinia</taxon>
        <taxon>Caryophylliina</taxon>
        <taxon>Caryophylliidae</taxon>
        <taxon>Desmophyllum</taxon>
    </lineage>
</organism>
<evidence type="ECO:0000256" key="3">
    <source>
        <dbReference type="ARBA" id="ARBA00023002"/>
    </source>
</evidence>
<dbReference type="InterPro" id="IPR049006">
    <property type="entry name" value="MsrA_helical"/>
</dbReference>
<dbReference type="InterPro" id="IPR015249">
    <property type="entry name" value="Biliverdin_Rdtase_cat"/>
</dbReference>
<dbReference type="OrthoDB" id="77405at2759"/>
<gene>
    <name evidence="8" type="ORF">OS493_030314</name>
</gene>
<evidence type="ECO:0000259" key="7">
    <source>
        <dbReference type="Pfam" id="PF20939"/>
    </source>
</evidence>
<dbReference type="InterPro" id="IPR036509">
    <property type="entry name" value="Met_Sox_Rdtase_MsrA_sf"/>
</dbReference>
<evidence type="ECO:0000259" key="6">
    <source>
        <dbReference type="Pfam" id="PF09166"/>
    </source>
</evidence>
<sequence>MFWKNHDPSTSHKAQYMSAIFYHDDQQKQLAEQTRDEHQKTIRQNIVTKILPANTFYVAEQYHQKYMLRQRSSLLKSLGLNDEELKKSHVAARLNGYVGGFGSLKSFEAEVDELKISEVQADLVDKRLILARGASKMADKPLGIVVVGLGRAGKVRVRDLNQKVLGESAVLRGVISRADLSCSRTSLSFYSHTRISSRVSKIKQCHSLEGTIRLEARFSNEWITDLSRAGFQVSLGFQAWSVLHDLFGELTLQEARFVHETDLQLLSCKFCTSDNRPLTYISERIRDGKARQTFQEFKFEDGTVLTPVPVKAPPPPTPGHKGLFAKDLELFLAEIRGERSSEEITQDKKRVLYCLELAEEVEKMAKAGTS</sequence>
<dbReference type="GO" id="GO:0042167">
    <property type="term" value="P:heme catabolic process"/>
    <property type="evidence" value="ECO:0007669"/>
    <property type="project" value="InterPro"/>
</dbReference>
<dbReference type="Pfam" id="PF01625">
    <property type="entry name" value="PMSR"/>
    <property type="match status" value="1"/>
</dbReference>
<evidence type="ECO:0000313" key="9">
    <source>
        <dbReference type="Proteomes" id="UP001163046"/>
    </source>
</evidence>
<name>A0A9W9ZK75_9CNID</name>
<dbReference type="PANTHER" id="PTHR43774:SF1">
    <property type="entry name" value="PEPTIDE METHIONINE SULFOXIDE REDUCTASE MSRA 2"/>
    <property type="match status" value="1"/>
</dbReference>
<evidence type="ECO:0000256" key="1">
    <source>
        <dbReference type="ARBA" id="ARBA00005591"/>
    </source>
</evidence>